<dbReference type="InterPro" id="IPR058625">
    <property type="entry name" value="MdtA-like_BSH"/>
</dbReference>
<evidence type="ECO:0000313" key="7">
    <source>
        <dbReference type="EMBL" id="MFC6633130.1"/>
    </source>
</evidence>
<evidence type="ECO:0000259" key="5">
    <source>
        <dbReference type="Pfam" id="PF25917"/>
    </source>
</evidence>
<dbReference type="Pfam" id="PF25954">
    <property type="entry name" value="Beta-barrel_RND_2"/>
    <property type="match status" value="1"/>
</dbReference>
<proteinExistence type="inferred from homology"/>
<keyword evidence="4" id="KW-1133">Transmembrane helix</keyword>
<keyword evidence="8" id="KW-1185">Reference proteome</keyword>
<feature type="transmembrane region" description="Helical" evidence="4">
    <location>
        <begin position="22"/>
        <end position="42"/>
    </location>
</feature>
<evidence type="ECO:0000259" key="6">
    <source>
        <dbReference type="Pfam" id="PF25954"/>
    </source>
</evidence>
<comment type="subcellular location">
    <subcellularLocation>
        <location evidence="1">Cell envelope</location>
    </subcellularLocation>
</comment>
<evidence type="ECO:0000256" key="4">
    <source>
        <dbReference type="SAM" id="Phobius"/>
    </source>
</evidence>
<reference evidence="8" key="1">
    <citation type="journal article" date="2019" name="Int. J. Syst. Evol. Microbiol.">
        <title>The Global Catalogue of Microorganisms (GCM) 10K type strain sequencing project: providing services to taxonomists for standard genome sequencing and annotation.</title>
        <authorList>
            <consortium name="The Broad Institute Genomics Platform"/>
            <consortium name="The Broad Institute Genome Sequencing Center for Infectious Disease"/>
            <person name="Wu L."/>
            <person name="Ma J."/>
        </authorList>
    </citation>
    <scope>NUCLEOTIDE SEQUENCE [LARGE SCALE GENOMIC DNA]</scope>
    <source>
        <strain evidence="8">CGMCC 1.13718</strain>
    </source>
</reference>
<dbReference type="Gene3D" id="2.40.30.170">
    <property type="match status" value="1"/>
</dbReference>
<dbReference type="Gene3D" id="2.40.50.100">
    <property type="match status" value="1"/>
</dbReference>
<comment type="caution">
    <text evidence="7">The sequence shown here is derived from an EMBL/GenBank/DDBJ whole genome shotgun (WGS) entry which is preliminary data.</text>
</comment>
<evidence type="ECO:0000313" key="8">
    <source>
        <dbReference type="Proteomes" id="UP001596425"/>
    </source>
</evidence>
<organism evidence="7 8">
    <name type="scientific">Microbulbifer taiwanensis</name>
    <dbReference type="NCBI Taxonomy" id="986746"/>
    <lineage>
        <taxon>Bacteria</taxon>
        <taxon>Pseudomonadati</taxon>
        <taxon>Pseudomonadota</taxon>
        <taxon>Gammaproteobacteria</taxon>
        <taxon>Cellvibrionales</taxon>
        <taxon>Microbulbiferaceae</taxon>
        <taxon>Microbulbifer</taxon>
    </lineage>
</organism>
<keyword evidence="3" id="KW-0175">Coiled coil</keyword>
<dbReference type="Pfam" id="PF25917">
    <property type="entry name" value="BSH_RND"/>
    <property type="match status" value="1"/>
</dbReference>
<dbReference type="SUPFAM" id="SSF111369">
    <property type="entry name" value="HlyD-like secretion proteins"/>
    <property type="match status" value="1"/>
</dbReference>
<gene>
    <name evidence="7" type="ORF">ACFQBM_07565</name>
</gene>
<name>A0ABW1YNX5_9GAMM</name>
<comment type="similarity">
    <text evidence="2">Belongs to the membrane fusion protein (MFP) (TC 8.A.1) family.</text>
</comment>
<feature type="domain" description="Multidrug resistance protein MdtA-like barrel-sandwich hybrid" evidence="5">
    <location>
        <begin position="57"/>
        <end position="238"/>
    </location>
</feature>
<dbReference type="Proteomes" id="UP001596425">
    <property type="component" value="Unassembled WGS sequence"/>
</dbReference>
<dbReference type="Gene3D" id="1.10.287.470">
    <property type="entry name" value="Helix hairpin bin"/>
    <property type="match status" value="1"/>
</dbReference>
<dbReference type="RefSeq" id="WP_319024465.1">
    <property type="nucleotide sequence ID" value="NZ_JACZFR010000006.1"/>
</dbReference>
<evidence type="ECO:0000256" key="3">
    <source>
        <dbReference type="SAM" id="Coils"/>
    </source>
</evidence>
<protein>
    <submittedName>
        <fullName evidence="7">HlyD family secretion protein</fullName>
    </submittedName>
</protein>
<evidence type="ECO:0000256" key="2">
    <source>
        <dbReference type="ARBA" id="ARBA00009477"/>
    </source>
</evidence>
<dbReference type="EMBL" id="JBHSVR010000001">
    <property type="protein sequence ID" value="MFC6633130.1"/>
    <property type="molecule type" value="Genomic_DNA"/>
</dbReference>
<evidence type="ECO:0000256" key="1">
    <source>
        <dbReference type="ARBA" id="ARBA00004196"/>
    </source>
</evidence>
<accession>A0ABW1YNX5</accession>
<dbReference type="InterPro" id="IPR058792">
    <property type="entry name" value="Beta-barrel_RND_2"/>
</dbReference>
<dbReference type="PANTHER" id="PTHR30386">
    <property type="entry name" value="MEMBRANE FUSION SUBUNIT OF EMRAB-TOLC MULTIDRUG EFFLUX PUMP"/>
    <property type="match status" value="1"/>
</dbReference>
<dbReference type="PANTHER" id="PTHR30386:SF19">
    <property type="entry name" value="MULTIDRUG EXPORT PROTEIN EMRA-RELATED"/>
    <property type="match status" value="1"/>
</dbReference>
<keyword evidence="4" id="KW-0812">Transmembrane</keyword>
<feature type="domain" description="CusB-like beta-barrel" evidence="6">
    <location>
        <begin position="250"/>
        <end position="292"/>
    </location>
</feature>
<dbReference type="InterPro" id="IPR050739">
    <property type="entry name" value="MFP"/>
</dbReference>
<sequence>MIGDDVKEQVGKKLGGLPARRLGFAAGIAAALAVAGWCLFGGGSSVETENAYIKADKISLAPEVSGVVALVLVKANQAVAKDQLLVQLDSTPFDLAVAEAEAHLGQVRNDLLARRADYAEAEAAVQQARQDADYYRRMLERNEKLGKVALSEAQLDESRQQLERAKAQIAINTEKLSSLRAELGGNPEIPLEEQADLKVAQAQLDKARYQLSRTRIVAPVAGVIANTVPQVGEMVPAGISVISMLGADGLWVEANLKETELANVRTGQQAEVTLDAYPGFTWQAQVDSLSPASGSEFALIPPQNASGNWVKVVQRVPVRLRLYPAKEAPALRAGMSARVRIDTSEDDKLVSARASGGESGRVVLAP</sequence>
<feature type="coiled-coil region" evidence="3">
    <location>
        <begin position="118"/>
        <end position="182"/>
    </location>
</feature>
<keyword evidence="4" id="KW-0472">Membrane</keyword>